<proteinExistence type="predicted"/>
<gene>
    <name evidence="2" type="ORF">D0866_02476</name>
</gene>
<feature type="compositionally biased region" description="Gly residues" evidence="1">
    <location>
        <begin position="171"/>
        <end position="181"/>
    </location>
</feature>
<feature type="region of interest" description="Disordered" evidence="1">
    <location>
        <begin position="148"/>
        <end position="197"/>
    </location>
</feature>
<accession>A0A3M7BFQ8</accession>
<dbReference type="EMBL" id="QWIM01000162">
    <property type="protein sequence ID" value="RMY38629.1"/>
    <property type="molecule type" value="Genomic_DNA"/>
</dbReference>
<evidence type="ECO:0000256" key="1">
    <source>
        <dbReference type="SAM" id="MobiDB-lite"/>
    </source>
</evidence>
<feature type="compositionally biased region" description="Pro residues" evidence="1">
    <location>
        <begin position="1"/>
        <end position="11"/>
    </location>
</feature>
<reference evidence="2 3" key="1">
    <citation type="journal article" date="2018" name="BMC Genomics">
        <title>Genomic evidence for intraspecific hybridization in a clonal and extremely halotolerant yeast.</title>
        <authorList>
            <person name="Gostincar C."/>
            <person name="Stajich J.E."/>
            <person name="Zupancic J."/>
            <person name="Zalar P."/>
            <person name="Gunde-Cimerman N."/>
        </authorList>
    </citation>
    <scope>NUCLEOTIDE SEQUENCE [LARGE SCALE GENOMIC DNA]</scope>
    <source>
        <strain evidence="2 3">EXF-6651</strain>
    </source>
</reference>
<evidence type="ECO:0000313" key="3">
    <source>
        <dbReference type="Proteomes" id="UP000276864"/>
    </source>
</evidence>
<comment type="caution">
    <text evidence="2">The sequence shown here is derived from an EMBL/GenBank/DDBJ whole genome shotgun (WGS) entry which is preliminary data.</text>
</comment>
<sequence>MARTNPTPPEQDNPQTQSPLVMEQKPVQPKPTSDFARAMRKLPLERLNFTLKNQDPGPKDEWWLKDAPATLQDLISTSIPDTNPSPLYCGPPIGFAAYLVLHTDPLTQRQTTSTFGTLKAPRPVLRVACQAEKCMTCRPGVARRDLRRTGGEGEGMVGIDGEELAEEREGGGWSQKGGEVGKGGETEDEGKAVGEAV</sequence>
<dbReference type="Proteomes" id="UP000276864">
    <property type="component" value="Unassembled WGS sequence"/>
</dbReference>
<feature type="compositionally biased region" description="Basic and acidic residues" evidence="1">
    <location>
        <begin position="182"/>
        <end position="197"/>
    </location>
</feature>
<evidence type="ECO:0000313" key="2">
    <source>
        <dbReference type="EMBL" id="RMY38629.1"/>
    </source>
</evidence>
<dbReference type="AlphaFoldDB" id="A0A3M7BFQ8"/>
<dbReference type="VEuPathDB" id="FungiDB:BTJ68_11213"/>
<organism evidence="2 3">
    <name type="scientific">Hortaea werneckii</name>
    <name type="common">Black yeast</name>
    <name type="synonym">Cladosporium werneckii</name>
    <dbReference type="NCBI Taxonomy" id="91943"/>
    <lineage>
        <taxon>Eukaryota</taxon>
        <taxon>Fungi</taxon>
        <taxon>Dikarya</taxon>
        <taxon>Ascomycota</taxon>
        <taxon>Pezizomycotina</taxon>
        <taxon>Dothideomycetes</taxon>
        <taxon>Dothideomycetidae</taxon>
        <taxon>Mycosphaerellales</taxon>
        <taxon>Teratosphaeriaceae</taxon>
        <taxon>Hortaea</taxon>
    </lineage>
</organism>
<feature type="region of interest" description="Disordered" evidence="1">
    <location>
        <begin position="1"/>
        <end position="33"/>
    </location>
</feature>
<name>A0A3M7BFQ8_HORWE</name>
<protein>
    <submittedName>
        <fullName evidence="2">Uncharacterized protein</fullName>
    </submittedName>
</protein>